<dbReference type="Proteomes" id="UP001055048">
    <property type="component" value="Unassembled WGS sequence"/>
</dbReference>
<evidence type="ECO:0000313" key="1">
    <source>
        <dbReference type="EMBL" id="GKH15041.1"/>
    </source>
</evidence>
<gene>
    <name evidence="1" type="ORF">CE91St12_32510</name>
</gene>
<dbReference type="InterPro" id="IPR036465">
    <property type="entry name" value="vWFA_dom_sf"/>
</dbReference>
<reference evidence="1" key="1">
    <citation type="submission" date="2022-01" db="EMBL/GenBank/DDBJ databases">
        <title>Novel bile acid biosynthetic pathways are enriched in the microbiome of centenarians.</title>
        <authorList>
            <person name="Sato Y."/>
            <person name="Atarashi K."/>
            <person name="Plichta R.D."/>
            <person name="Arai Y."/>
            <person name="Sasajima S."/>
            <person name="Kearney M.S."/>
            <person name="Suda W."/>
            <person name="Takeshita K."/>
            <person name="Sasaki T."/>
            <person name="Okamoto S."/>
            <person name="Skelly N.A."/>
            <person name="Okamura Y."/>
            <person name="Vlamakis H."/>
            <person name="Li Y."/>
            <person name="Tanoue T."/>
            <person name="Takei H."/>
            <person name="Nittono H."/>
            <person name="Narushima S."/>
            <person name="Irie J."/>
            <person name="Itoh H."/>
            <person name="Moriya K."/>
            <person name="Sugiura Y."/>
            <person name="Suematsu M."/>
            <person name="Moritoki N."/>
            <person name="Shibata S."/>
            <person name="Littman R.D."/>
            <person name="Fischbach A.M."/>
            <person name="Uwamino Y."/>
            <person name="Inoue T."/>
            <person name="Honda A."/>
            <person name="Hattori M."/>
            <person name="Murai T."/>
            <person name="Xavier J.R."/>
            <person name="Hirose N."/>
            <person name="Honda K."/>
        </authorList>
    </citation>
    <scope>NUCLEOTIDE SEQUENCE</scope>
    <source>
        <strain evidence="1">CE91-St12</strain>
    </source>
</reference>
<dbReference type="SUPFAM" id="SSF53300">
    <property type="entry name" value="vWA-like"/>
    <property type="match status" value="1"/>
</dbReference>
<dbReference type="PANTHER" id="PTHR36846:SF1">
    <property type="entry name" value="PROTEIN VIAA"/>
    <property type="match status" value="1"/>
</dbReference>
<evidence type="ECO:0008006" key="3">
    <source>
        <dbReference type="Google" id="ProtNLM"/>
    </source>
</evidence>
<dbReference type="AlphaFoldDB" id="A0AA37JZQ5"/>
<organism evidence="1 2">
    <name type="scientific">Bacteroides uniformis</name>
    <dbReference type="NCBI Taxonomy" id="820"/>
    <lineage>
        <taxon>Bacteria</taxon>
        <taxon>Pseudomonadati</taxon>
        <taxon>Bacteroidota</taxon>
        <taxon>Bacteroidia</taxon>
        <taxon>Bacteroidales</taxon>
        <taxon>Bacteroidaceae</taxon>
        <taxon>Bacteroides</taxon>
    </lineage>
</organism>
<comment type="caution">
    <text evidence="1">The sequence shown here is derived from an EMBL/GenBank/DDBJ whole genome shotgun (WGS) entry which is preliminary data.</text>
</comment>
<evidence type="ECO:0000313" key="2">
    <source>
        <dbReference type="Proteomes" id="UP001055048"/>
    </source>
</evidence>
<sequence length="495" mass="58084">METNNPPVTKKKMNTTVTRYDTAFYVQALDRFVATGECAETDTEPLYAYLLSVMNDSMVKVQVLGDEVCARIFYDTMIQFIQLNLEKERYHLRKSQSERTGMKLVLEWSMAKRKDGWQALLQQISDKYREYGFDSRFYRSHFGTEGGYADDEVWEKMVDDWEDAFQLKMHEEKEKEIAFRKDALERRLRSNLKDIPEYIRQNRVDKDEFFQTWGMMSGLWNTVDFERIRKIVRIQRSCPEIVKVARKMGRMADDEGREQIRVAEGNVYKMEHSSKCDILGISTGNDLNALLPIELAHSADSELEDLFVYKYLTRKLQTFRYKSEIMQPARRIETKPARPKGPMIVCLDTSGSMAGKPEKIAHSLLIKLLEIADRQRRNCFLIAFSVSIQPIDVRKERARLLEFFSKTACGDTDATRMLEATFRLLKEGKEYMNADVLWVSDFKIPHSSPAFMEEIRRCREAGTHFYGLQIGITDNEWTPFFDRIYRAEYTPLRNY</sequence>
<dbReference type="PANTHER" id="PTHR36846">
    <property type="entry name" value="PROTEIN VIAA"/>
    <property type="match status" value="1"/>
</dbReference>
<protein>
    <recommendedName>
        <fullName evidence="3">VWA domain-containing protein</fullName>
    </recommendedName>
</protein>
<name>A0AA37JZQ5_BACUN</name>
<accession>A0AA37JZQ5</accession>
<proteinExistence type="predicted"/>
<dbReference type="EMBL" id="BQNL01000001">
    <property type="protein sequence ID" value="GKH15041.1"/>
    <property type="molecule type" value="Genomic_DNA"/>
</dbReference>